<feature type="domain" description="YdhG-like" evidence="1">
    <location>
        <begin position="21"/>
        <end position="111"/>
    </location>
</feature>
<gene>
    <name evidence="2" type="ORF">CLV59_103135</name>
</gene>
<dbReference type="EMBL" id="QLMA01000003">
    <property type="protein sequence ID" value="RAJ83175.1"/>
    <property type="molecule type" value="Genomic_DNA"/>
</dbReference>
<protein>
    <submittedName>
        <fullName evidence="2">Uncharacterized protein YdhG (YjbR/CyaY superfamily)</fullName>
    </submittedName>
</protein>
<keyword evidence="3" id="KW-1185">Reference proteome</keyword>
<sequence>MERPNVTTIDAYIATFPPKVQKILKEVRSTIKKVAPKAEEKISYGIPTFALHGNLVHFAGYAHHIGFYPASSGISHFEKELSSYKTSKGAVQFPIDAPMPLELITTITAFRVKENEEKAAAKVKKTKSDSLVPGLSAPACRALAGAGITTLKRLSGYTEKDILQLHGMGKSSLPIMREALEEKGLSFKS</sequence>
<dbReference type="Gene3D" id="3.90.1150.200">
    <property type="match status" value="1"/>
</dbReference>
<dbReference type="OrthoDB" id="115213at2"/>
<comment type="caution">
    <text evidence="2">The sequence shown here is derived from an EMBL/GenBank/DDBJ whole genome shotgun (WGS) entry which is preliminary data.</text>
</comment>
<dbReference type="Pfam" id="PF08818">
    <property type="entry name" value="DUF1801"/>
    <property type="match status" value="1"/>
</dbReference>
<proteinExistence type="predicted"/>
<evidence type="ECO:0000259" key="1">
    <source>
        <dbReference type="Pfam" id="PF08818"/>
    </source>
</evidence>
<dbReference type="Gene3D" id="1.10.150.20">
    <property type="entry name" value="5' to 3' exonuclease, C-terminal subdomain"/>
    <property type="match status" value="1"/>
</dbReference>
<organism evidence="2 3">
    <name type="scientific">Chitinophaga dinghuensis</name>
    <dbReference type="NCBI Taxonomy" id="1539050"/>
    <lineage>
        <taxon>Bacteria</taxon>
        <taxon>Pseudomonadati</taxon>
        <taxon>Bacteroidota</taxon>
        <taxon>Chitinophagia</taxon>
        <taxon>Chitinophagales</taxon>
        <taxon>Chitinophagaceae</taxon>
        <taxon>Chitinophaga</taxon>
    </lineage>
</organism>
<reference evidence="2 3" key="1">
    <citation type="submission" date="2018-06" db="EMBL/GenBank/DDBJ databases">
        <title>Genomic Encyclopedia of Archaeal and Bacterial Type Strains, Phase II (KMG-II): from individual species to whole genera.</title>
        <authorList>
            <person name="Goeker M."/>
        </authorList>
    </citation>
    <scope>NUCLEOTIDE SEQUENCE [LARGE SCALE GENOMIC DNA]</scope>
    <source>
        <strain evidence="2 3">DSM 29821</strain>
    </source>
</reference>
<dbReference type="InterPro" id="IPR014922">
    <property type="entry name" value="YdhG-like"/>
</dbReference>
<dbReference type="AlphaFoldDB" id="A0A327W4T1"/>
<name>A0A327W4T1_9BACT</name>
<evidence type="ECO:0000313" key="3">
    <source>
        <dbReference type="Proteomes" id="UP000249819"/>
    </source>
</evidence>
<dbReference type="SUPFAM" id="SSF159888">
    <property type="entry name" value="YdhG-like"/>
    <property type="match status" value="1"/>
</dbReference>
<dbReference type="Proteomes" id="UP000249819">
    <property type="component" value="Unassembled WGS sequence"/>
</dbReference>
<evidence type="ECO:0000313" key="2">
    <source>
        <dbReference type="EMBL" id="RAJ83175.1"/>
    </source>
</evidence>
<dbReference type="RefSeq" id="WP_111591838.1">
    <property type="nucleotide sequence ID" value="NZ_QLMA01000003.1"/>
</dbReference>
<dbReference type="SUPFAM" id="SSF47789">
    <property type="entry name" value="C-terminal domain of RNA polymerase alpha subunit"/>
    <property type="match status" value="1"/>
</dbReference>
<accession>A0A327W4T1</accession>